<evidence type="ECO:0000259" key="1">
    <source>
        <dbReference type="Pfam" id="PF00581"/>
    </source>
</evidence>
<dbReference type="InterPro" id="IPR001763">
    <property type="entry name" value="Rhodanese-like_dom"/>
</dbReference>
<accession>A0A9E8JYR6</accession>
<reference evidence="2" key="1">
    <citation type="submission" date="2022-11" db="EMBL/GenBank/DDBJ databases">
        <title>Genomics discovery of giant fungal viruses from subsurface oceanic crustal fluids.</title>
        <authorList>
            <person name="Bhattacharjee A.S."/>
            <person name="Schulz F."/>
            <person name="Woyke T."/>
            <person name="Orcutt B.N."/>
            <person name="Matinez Martinez J."/>
        </authorList>
    </citation>
    <scope>NUCLEOTIDE SEQUENCE</scope>
    <source>
        <strain evidence="2">VSAG8.JdFR</strain>
    </source>
</reference>
<proteinExistence type="predicted"/>
<evidence type="ECO:0000313" key="2">
    <source>
        <dbReference type="EMBL" id="UZT29174.1"/>
    </source>
</evidence>
<dbReference type="EMBL" id="OP765584">
    <property type="protein sequence ID" value="UZT29174.1"/>
    <property type="molecule type" value="Genomic_DNA"/>
</dbReference>
<name>A0A9E8JYR6_9VIRU</name>
<organism evidence="2">
    <name type="scientific">Nucleocytoviricota sp</name>
    <dbReference type="NCBI Taxonomy" id="2809609"/>
    <lineage>
        <taxon>Viruses</taxon>
        <taxon>Varidnaviria</taxon>
        <taxon>Bamfordvirae</taxon>
        <taxon>Nucleocytoviricota</taxon>
    </lineage>
</organism>
<dbReference type="SUPFAM" id="SSF52821">
    <property type="entry name" value="Rhodanese/Cell cycle control phosphatase"/>
    <property type="match status" value="1"/>
</dbReference>
<feature type="domain" description="Rhodanese" evidence="1">
    <location>
        <begin position="18"/>
        <end position="104"/>
    </location>
</feature>
<dbReference type="InterPro" id="IPR036873">
    <property type="entry name" value="Rhodanese-like_dom_sf"/>
</dbReference>
<dbReference type="Pfam" id="PF00581">
    <property type="entry name" value="Rhodanese"/>
    <property type="match status" value="1"/>
</dbReference>
<protein>
    <recommendedName>
        <fullName evidence="1">Rhodanese domain-containing protein</fullName>
    </recommendedName>
</protein>
<sequence>MGNLLSKNINKIDGINLQSFIDNKNYILINTLSENEQECLIKNTIIANREVEIINNYIQNNKNINIIIYGKNSHDEKIINKYLQLNKLGFNNLHLYMGGLFEWLLVQQIYGEDEFPTTSKCYDILFYK</sequence>